<reference evidence="1 2" key="1">
    <citation type="submission" date="2017-09" db="EMBL/GenBank/DDBJ databases">
        <title>Large-scale bioinformatics analysis of Bacillus genomes uncovers conserved roles of natural products in bacterial physiology.</title>
        <authorList>
            <consortium name="Agbiome Team Llc"/>
            <person name="Bleich R.M."/>
            <person name="Grubbs K.J."/>
            <person name="Santa Maria K.C."/>
            <person name="Allen S.E."/>
            <person name="Farag S."/>
            <person name="Shank E.A."/>
            <person name="Bowers A."/>
        </authorList>
    </citation>
    <scope>NUCLEOTIDE SEQUENCE [LARGE SCALE GENOMIC DNA]</scope>
    <source>
        <strain evidence="1 2">AFS061806</strain>
    </source>
</reference>
<accession>A0A2B0UBB4</accession>
<dbReference type="AlphaFoldDB" id="A0A2B0UBB4"/>
<dbReference type="RefSeq" id="WP_098498285.1">
    <property type="nucleotide sequence ID" value="NZ_NUXC01000007.1"/>
</dbReference>
<organism evidence="1 2">
    <name type="scientific">Bacillus cereus</name>
    <dbReference type="NCBI Taxonomy" id="1396"/>
    <lineage>
        <taxon>Bacteria</taxon>
        <taxon>Bacillati</taxon>
        <taxon>Bacillota</taxon>
        <taxon>Bacilli</taxon>
        <taxon>Bacillales</taxon>
        <taxon>Bacillaceae</taxon>
        <taxon>Bacillus</taxon>
        <taxon>Bacillus cereus group</taxon>
    </lineage>
</organism>
<evidence type="ECO:0000313" key="2">
    <source>
        <dbReference type="Proteomes" id="UP000224076"/>
    </source>
</evidence>
<name>A0A2B0UBB4_BACCE</name>
<evidence type="ECO:0000313" key="1">
    <source>
        <dbReference type="EMBL" id="PFU41361.1"/>
    </source>
</evidence>
<sequence>MARLKLLKGIGHNTVHSYLSLMNYRENGYVIEYLYNIAKEKNIDNIVINILEKSITPKVFEIPIIKESLDDLLKDFERLLKSGNIPLDNVFSATASIIFNIEDPYIGVSGAKLETYDCFVEIIDKNEKLHKITVKEWWR</sequence>
<dbReference type="EMBL" id="NVDG01000027">
    <property type="protein sequence ID" value="PFU41361.1"/>
    <property type="molecule type" value="Genomic_DNA"/>
</dbReference>
<protein>
    <submittedName>
        <fullName evidence="1">Uncharacterized protein</fullName>
    </submittedName>
</protein>
<dbReference type="Proteomes" id="UP000224076">
    <property type="component" value="Unassembled WGS sequence"/>
</dbReference>
<gene>
    <name evidence="1" type="ORF">COK86_16420</name>
</gene>
<comment type="caution">
    <text evidence="1">The sequence shown here is derived from an EMBL/GenBank/DDBJ whole genome shotgun (WGS) entry which is preliminary data.</text>
</comment>
<proteinExistence type="predicted"/>